<dbReference type="OrthoDB" id="347435at2759"/>
<dbReference type="EMBL" id="KQ964489">
    <property type="protein sequence ID" value="KXN70922.1"/>
    <property type="molecule type" value="Genomic_DNA"/>
</dbReference>
<evidence type="ECO:0000313" key="2">
    <source>
        <dbReference type="EMBL" id="KXN70922.1"/>
    </source>
</evidence>
<dbReference type="InterPro" id="IPR006083">
    <property type="entry name" value="PRK/URK"/>
</dbReference>
<dbReference type="Proteomes" id="UP000070444">
    <property type="component" value="Unassembled WGS sequence"/>
</dbReference>
<proteinExistence type="predicted"/>
<dbReference type="GO" id="GO:0005524">
    <property type="term" value="F:ATP binding"/>
    <property type="evidence" value="ECO:0007669"/>
    <property type="project" value="InterPro"/>
</dbReference>
<dbReference type="Pfam" id="PF00485">
    <property type="entry name" value="PRK"/>
    <property type="match status" value="1"/>
</dbReference>
<evidence type="ECO:0000259" key="1">
    <source>
        <dbReference type="Pfam" id="PF00485"/>
    </source>
</evidence>
<dbReference type="Gene3D" id="3.40.50.300">
    <property type="entry name" value="P-loop containing nucleotide triphosphate hydrolases"/>
    <property type="match status" value="1"/>
</dbReference>
<dbReference type="OMA" id="FAGPQHF"/>
<keyword evidence="3" id="KW-1185">Reference proteome</keyword>
<dbReference type="GO" id="GO:0016301">
    <property type="term" value="F:kinase activity"/>
    <property type="evidence" value="ECO:0007669"/>
    <property type="project" value="InterPro"/>
</dbReference>
<dbReference type="InterPro" id="IPR027417">
    <property type="entry name" value="P-loop_NTPase"/>
</dbReference>
<dbReference type="GO" id="GO:0016787">
    <property type="term" value="F:hydrolase activity"/>
    <property type="evidence" value="ECO:0007669"/>
    <property type="project" value="UniProtKB-KW"/>
</dbReference>
<keyword evidence="2" id="KW-0378">Hydrolase</keyword>
<protein>
    <submittedName>
        <fullName evidence="2">p-loop containing nucleoside triphosphate hydrolase protein</fullName>
    </submittedName>
</protein>
<sequence>MNSKLLKSSEFILKSYTNYKYSLRALQNSKPFIVGVCGPQGSGKSTLSGQLVNQLSKGPNALKVITMSLDDFYYGYEDLMKIKQRHSNCFTYQSRGPPGTHDVSLITKTLDDIDKLNSGLINSVRVPIYNKSYRGGLGDREPYENWALITAPIDIIIFEGWMVGFNSLSEGELDFLHSTYQYLKVYQLPNALSTDRLVSSSLSINELRLLNSYLEGYTQIWQKLNCFIQLDVSDLTTIYNWRIEQEINNKQGLSQTQVIEFVKRFMPTYELCLPKLRWLGLYNILPRVDYIDSGDYCQHLVLQLDNDRNIEGVRVLGRSIQYYSKI</sequence>
<feature type="domain" description="Phosphoribulokinase/uridine kinase" evidence="1">
    <location>
        <begin position="33"/>
        <end position="164"/>
    </location>
</feature>
<dbReference type="AlphaFoldDB" id="A0A137P7E3"/>
<dbReference type="STRING" id="796925.A0A137P7E3"/>
<accession>A0A137P7E3</accession>
<reference evidence="2 3" key="1">
    <citation type="journal article" date="2015" name="Genome Biol. Evol.">
        <title>Phylogenomic analyses indicate that early fungi evolved digesting cell walls of algal ancestors of land plants.</title>
        <authorList>
            <person name="Chang Y."/>
            <person name="Wang S."/>
            <person name="Sekimoto S."/>
            <person name="Aerts A.L."/>
            <person name="Choi C."/>
            <person name="Clum A."/>
            <person name="LaButti K.M."/>
            <person name="Lindquist E.A."/>
            <person name="Yee Ngan C."/>
            <person name="Ohm R.A."/>
            <person name="Salamov A.A."/>
            <person name="Grigoriev I.V."/>
            <person name="Spatafora J.W."/>
            <person name="Berbee M.L."/>
        </authorList>
    </citation>
    <scope>NUCLEOTIDE SEQUENCE [LARGE SCALE GENOMIC DNA]</scope>
    <source>
        <strain evidence="2 3">NRRL 28638</strain>
    </source>
</reference>
<evidence type="ECO:0000313" key="3">
    <source>
        <dbReference type="Proteomes" id="UP000070444"/>
    </source>
</evidence>
<organism evidence="2 3">
    <name type="scientific">Conidiobolus coronatus (strain ATCC 28846 / CBS 209.66 / NRRL 28638)</name>
    <name type="common">Delacroixia coronata</name>
    <dbReference type="NCBI Taxonomy" id="796925"/>
    <lineage>
        <taxon>Eukaryota</taxon>
        <taxon>Fungi</taxon>
        <taxon>Fungi incertae sedis</taxon>
        <taxon>Zoopagomycota</taxon>
        <taxon>Entomophthoromycotina</taxon>
        <taxon>Entomophthoromycetes</taxon>
        <taxon>Entomophthorales</taxon>
        <taxon>Ancylistaceae</taxon>
        <taxon>Conidiobolus</taxon>
    </lineage>
</organism>
<gene>
    <name evidence="2" type="ORF">CONCODRAFT_78609</name>
</gene>
<dbReference type="SUPFAM" id="SSF52540">
    <property type="entry name" value="P-loop containing nucleoside triphosphate hydrolases"/>
    <property type="match status" value="1"/>
</dbReference>
<dbReference type="PANTHER" id="PTHR10285">
    <property type="entry name" value="URIDINE KINASE"/>
    <property type="match status" value="1"/>
</dbReference>
<name>A0A137P7E3_CONC2</name>